<dbReference type="Proteomes" id="UP000199249">
    <property type="component" value="Unassembled WGS sequence"/>
</dbReference>
<evidence type="ECO:0000313" key="9">
    <source>
        <dbReference type="Proteomes" id="UP000199249"/>
    </source>
</evidence>
<dbReference type="Pfam" id="PF05426">
    <property type="entry name" value="Alginate_lyase"/>
    <property type="match status" value="1"/>
</dbReference>
<dbReference type="PANTHER" id="PTHR39210:SF1">
    <property type="entry name" value="HEPARIN-SULFATE LYASE"/>
    <property type="match status" value="1"/>
</dbReference>
<reference evidence="9" key="1">
    <citation type="submission" date="2016-10" db="EMBL/GenBank/DDBJ databases">
        <authorList>
            <person name="Varghese N."/>
            <person name="Submissions S."/>
        </authorList>
    </citation>
    <scope>NUCLEOTIDE SEQUENCE [LARGE SCALE GENOMIC DNA]</scope>
    <source>
        <strain evidence="9">CGMCC 1.8975</strain>
    </source>
</reference>
<keyword evidence="9" id="KW-1185">Reference proteome</keyword>
<dbReference type="Gene3D" id="1.50.10.100">
    <property type="entry name" value="Chondroitin AC/alginate lyase"/>
    <property type="match status" value="1"/>
</dbReference>
<accession>A0A1H3LB61</accession>
<keyword evidence="2 5" id="KW-0732">Signal</keyword>
<dbReference type="Gene3D" id="2.70.98.70">
    <property type="match status" value="1"/>
</dbReference>
<dbReference type="InterPro" id="IPR008397">
    <property type="entry name" value="Alginate_lyase_dom"/>
</dbReference>
<evidence type="ECO:0000256" key="5">
    <source>
        <dbReference type="SAM" id="SignalP"/>
    </source>
</evidence>
<proteinExistence type="predicted"/>
<dbReference type="SUPFAM" id="SSF48230">
    <property type="entry name" value="Chondroitin AC/alginate lyase"/>
    <property type="match status" value="1"/>
</dbReference>
<gene>
    <name evidence="8" type="ORF">SAMN04488069_110174</name>
</gene>
<keyword evidence="3" id="KW-0574">Periplasm</keyword>
<dbReference type="AlphaFoldDB" id="A0A1H3LB61"/>
<keyword evidence="4 8" id="KW-0456">Lyase</keyword>
<dbReference type="RefSeq" id="WP_092741791.1">
    <property type="nucleotide sequence ID" value="NZ_FNOV01000010.1"/>
</dbReference>
<name>A0A1H3LB61_9BACT</name>
<dbReference type="OrthoDB" id="175534at2"/>
<evidence type="ECO:0000256" key="4">
    <source>
        <dbReference type="ARBA" id="ARBA00023239"/>
    </source>
</evidence>
<evidence type="ECO:0000256" key="1">
    <source>
        <dbReference type="ARBA" id="ARBA00004418"/>
    </source>
</evidence>
<evidence type="ECO:0000259" key="7">
    <source>
        <dbReference type="Pfam" id="PF07940"/>
    </source>
</evidence>
<dbReference type="InterPro" id="IPR012480">
    <property type="entry name" value="Hepar_II_III_C"/>
</dbReference>
<sequence length="739" mass="81526">MPVLRFLWILILSVLATGQVWAAGPQHPVLLLTAAEAPPLRQALADPGQYPLLTESYAALRARADAVLAQPITVPVPKDPAGGYTHEIHTRNYYALQAAGVAYTISQDPKYARFVRDMLLAYSKLIPTLKNHPEAKSSSPGRLFHQALNDCNWVVYSIQGYDAVHDFLSPRERRQIEDGAFRPMTRFFTQDLKSWFNLIHNHGVWAATAVGLTGYALHDQKLVNMALRGTQNDGKSGFLAQLSQLFSPDGYYTEGPYYARYALSPFYLFAQAIENNQPELRIFEYRDQILRKALDATLQLTNTDGRFYPLNDALKEKDWTTRELVAALSIAAQRYGPDNTLLALVRQQRQVLVSPGGLLLAKAMQQAGPTLPPYARRSLLYRDGAEGTEGGLAVLRTGPLAAQTSLLFKYTAHGLSHGHYDKLGLVLYDQGREVLPDYGAARFLNVEAKEGGRYLPETKSFASQTVAHNTIVMDETSHFGGKESEAEKHAGQAWFSDLSKPNAQVVSAKANDAYPGVQLQRTVVLVQDSTSGKPLVFDVMRVAAPASHQFDLPFYYQGQLISTSFRYQRAAAEQRPVGKRNGYQHLWQEATSQPGAGSATLTWLDGPQFYSLTTATDSATRLVLARIGANDPNFNLRPEPALLVRRQLQTGVFASVIEAHGEFNPIAETSVGSRSNVAAVTVLFNSPDATVVEVRLVRGGRYQLAIANQDAAATTAHEAAYAGQTLRWQGPYQLRHLPE</sequence>
<organism evidence="8 9">
    <name type="scientific">Hymenobacter psychrophilus</name>
    <dbReference type="NCBI Taxonomy" id="651662"/>
    <lineage>
        <taxon>Bacteria</taxon>
        <taxon>Pseudomonadati</taxon>
        <taxon>Bacteroidota</taxon>
        <taxon>Cytophagia</taxon>
        <taxon>Cytophagales</taxon>
        <taxon>Hymenobacteraceae</taxon>
        <taxon>Hymenobacter</taxon>
    </lineage>
</organism>
<evidence type="ECO:0000256" key="3">
    <source>
        <dbReference type="ARBA" id="ARBA00022764"/>
    </source>
</evidence>
<dbReference type="PANTHER" id="PTHR39210">
    <property type="entry name" value="HEPARIN-SULFATE LYASE"/>
    <property type="match status" value="1"/>
</dbReference>
<comment type="subcellular location">
    <subcellularLocation>
        <location evidence="1">Periplasm</location>
    </subcellularLocation>
</comment>
<dbReference type="STRING" id="651662.SAMN04488069_110174"/>
<evidence type="ECO:0000313" key="8">
    <source>
        <dbReference type="EMBL" id="SDY61409.1"/>
    </source>
</evidence>
<dbReference type="EMBL" id="FNOV01000010">
    <property type="protein sequence ID" value="SDY61409.1"/>
    <property type="molecule type" value="Genomic_DNA"/>
</dbReference>
<dbReference type="GO" id="GO:0042597">
    <property type="term" value="C:periplasmic space"/>
    <property type="evidence" value="ECO:0007669"/>
    <property type="project" value="UniProtKB-SubCell"/>
</dbReference>
<protein>
    <submittedName>
        <fullName evidence="8">Alginate lyase</fullName>
    </submittedName>
</protein>
<feature type="domain" description="Heparinase II/III-like C-terminal" evidence="7">
    <location>
        <begin position="383"/>
        <end position="604"/>
    </location>
</feature>
<evidence type="ECO:0000259" key="6">
    <source>
        <dbReference type="Pfam" id="PF05426"/>
    </source>
</evidence>
<feature type="domain" description="Alginate lyase" evidence="6">
    <location>
        <begin position="97"/>
        <end position="302"/>
    </location>
</feature>
<dbReference type="Pfam" id="PF07940">
    <property type="entry name" value="Hepar_II_III_C"/>
    <property type="match status" value="1"/>
</dbReference>
<evidence type="ECO:0000256" key="2">
    <source>
        <dbReference type="ARBA" id="ARBA00022729"/>
    </source>
</evidence>
<dbReference type="GO" id="GO:0016829">
    <property type="term" value="F:lyase activity"/>
    <property type="evidence" value="ECO:0007669"/>
    <property type="project" value="UniProtKB-KW"/>
</dbReference>
<feature type="chain" id="PRO_5011782374" evidence="5">
    <location>
        <begin position="23"/>
        <end position="739"/>
    </location>
</feature>
<feature type="signal peptide" evidence="5">
    <location>
        <begin position="1"/>
        <end position="22"/>
    </location>
</feature>
<dbReference type="InterPro" id="IPR008929">
    <property type="entry name" value="Chondroitin_lyas"/>
</dbReference>